<dbReference type="RefSeq" id="WP_188126271.1">
    <property type="nucleotide sequence ID" value="NZ_BOMP01000102.1"/>
</dbReference>
<keyword evidence="5" id="KW-1185">Reference proteome</keyword>
<reference evidence="3 4" key="1">
    <citation type="submission" date="2020-08" db="EMBL/GenBank/DDBJ databases">
        <title>Sequencing the genomes of 1000 actinobacteria strains.</title>
        <authorList>
            <person name="Klenk H.-P."/>
        </authorList>
    </citation>
    <scope>NUCLEOTIDE SEQUENCE [LARGE SCALE GENOMIC DNA]</scope>
    <source>
        <strain evidence="3 4">DSM 43150</strain>
    </source>
</reference>
<dbReference type="EMBL" id="BOMP01000102">
    <property type="protein sequence ID" value="GIE43098.1"/>
    <property type="molecule type" value="Genomic_DNA"/>
</dbReference>
<dbReference type="Proteomes" id="UP000631312">
    <property type="component" value="Unassembled WGS sequence"/>
</dbReference>
<accession>A0A7W7HQM2</accession>
<evidence type="ECO:0000256" key="1">
    <source>
        <dbReference type="SAM" id="MobiDB-lite"/>
    </source>
</evidence>
<proteinExistence type="predicted"/>
<feature type="region of interest" description="Disordered" evidence="1">
    <location>
        <begin position="1"/>
        <end position="22"/>
    </location>
</feature>
<comment type="caution">
    <text evidence="3">The sequence shown here is derived from an EMBL/GenBank/DDBJ whole genome shotgun (WGS) entry which is preliminary data.</text>
</comment>
<dbReference type="AlphaFoldDB" id="A0A7W7HQM2"/>
<sequence length="46" mass="4899">MGSTDPITIFPAQRSGRRRHTTGNRSALIAAALDEYLPAASKGVRS</sequence>
<reference evidence="2 5" key="2">
    <citation type="submission" date="2021-01" db="EMBL/GenBank/DDBJ databases">
        <title>Whole genome shotgun sequence of Actinoplanes lobatus NBRC 12513.</title>
        <authorList>
            <person name="Komaki H."/>
            <person name="Tamura T."/>
        </authorList>
    </citation>
    <scope>NUCLEOTIDE SEQUENCE [LARGE SCALE GENOMIC DNA]</scope>
    <source>
        <strain evidence="2 5">NBRC 12513</strain>
    </source>
</reference>
<evidence type="ECO:0000313" key="3">
    <source>
        <dbReference type="EMBL" id="MBB4754769.1"/>
    </source>
</evidence>
<dbReference type="Proteomes" id="UP000590511">
    <property type="component" value="Unassembled WGS sequence"/>
</dbReference>
<evidence type="ECO:0000313" key="2">
    <source>
        <dbReference type="EMBL" id="GIE43098.1"/>
    </source>
</evidence>
<protein>
    <submittedName>
        <fullName evidence="3">Uncharacterized protein</fullName>
    </submittedName>
</protein>
<dbReference type="EMBL" id="JACHNC010000001">
    <property type="protein sequence ID" value="MBB4754769.1"/>
    <property type="molecule type" value="Genomic_DNA"/>
</dbReference>
<evidence type="ECO:0000313" key="4">
    <source>
        <dbReference type="Proteomes" id="UP000590511"/>
    </source>
</evidence>
<evidence type="ECO:0000313" key="5">
    <source>
        <dbReference type="Proteomes" id="UP000631312"/>
    </source>
</evidence>
<organism evidence="3 4">
    <name type="scientific">Actinoplanes lobatus</name>
    <dbReference type="NCBI Taxonomy" id="113568"/>
    <lineage>
        <taxon>Bacteria</taxon>
        <taxon>Bacillati</taxon>
        <taxon>Actinomycetota</taxon>
        <taxon>Actinomycetes</taxon>
        <taxon>Micromonosporales</taxon>
        <taxon>Micromonosporaceae</taxon>
        <taxon>Actinoplanes</taxon>
    </lineage>
</organism>
<gene>
    <name evidence="2" type="ORF">Alo02nite_59960</name>
    <name evidence="3" type="ORF">BJ964_008930</name>
</gene>
<name>A0A7W7HQM2_9ACTN</name>